<dbReference type="RefSeq" id="WP_171719395.1">
    <property type="nucleotide sequence ID" value="NZ_WHOB01000069.1"/>
</dbReference>
<sequence length="209" mass="23813">MDHSFKISFSIYSKISLFISLLILVVVLTGSDSNANIQTTPIELNKSSVSNIPYSIRSSMSFAFHKAEIEKQLGKADITRRMKGYSYEIRNVSDGSHIFVMYMRSNYVSDVWRLTHLLSQDSFSKINIGESTLSDVGKIDPYFMEFNYSDQQKVATSEHKLDDDGVMIISYTHSNNTWIVNSIEHTKQDPSAFVAQLLPEDKELLLVDY</sequence>
<evidence type="ECO:0000313" key="2">
    <source>
        <dbReference type="Proteomes" id="UP000596857"/>
    </source>
</evidence>
<dbReference type="EMBL" id="WHOB01000069">
    <property type="protein sequence ID" value="NOU82018.1"/>
    <property type="molecule type" value="Genomic_DNA"/>
</dbReference>
<evidence type="ECO:0000313" key="1">
    <source>
        <dbReference type="EMBL" id="NOU82018.1"/>
    </source>
</evidence>
<protein>
    <submittedName>
        <fullName evidence="1">Uncharacterized protein</fullName>
    </submittedName>
</protein>
<comment type="caution">
    <text evidence="1">The sequence shown here is derived from an EMBL/GenBank/DDBJ whole genome shotgun (WGS) entry which is preliminary data.</text>
</comment>
<dbReference type="Proteomes" id="UP000596857">
    <property type="component" value="Unassembled WGS sequence"/>
</dbReference>
<proteinExistence type="predicted"/>
<reference evidence="1 2" key="1">
    <citation type="submission" date="2019-10" db="EMBL/GenBank/DDBJ databases">
        <title>Description of Paenibacillus terricola sp. nov.</title>
        <authorList>
            <person name="Carlier A."/>
            <person name="Qi S."/>
        </authorList>
    </citation>
    <scope>NUCLEOTIDE SEQUENCE [LARGE SCALE GENOMIC DNA]</scope>
    <source>
        <strain evidence="1 2">LMG 31459</strain>
    </source>
</reference>
<organism evidence="1 2">
    <name type="scientific">Paenibacillus phytohabitans</name>
    <dbReference type="NCBI Taxonomy" id="2654978"/>
    <lineage>
        <taxon>Bacteria</taxon>
        <taxon>Bacillati</taxon>
        <taxon>Bacillota</taxon>
        <taxon>Bacilli</taxon>
        <taxon>Bacillales</taxon>
        <taxon>Paenibacillaceae</taxon>
        <taxon>Paenibacillus</taxon>
    </lineage>
</organism>
<gene>
    <name evidence="1" type="ORF">GC101_24445</name>
</gene>
<name>A0ABX1YLU0_9BACL</name>
<accession>A0ABX1YLU0</accession>
<keyword evidence="2" id="KW-1185">Reference proteome</keyword>